<sequence length="89" mass="10167">MSAAEVEARLGDLPDWGIDQHKLFRHFVFSNFVDAWGFMSQVALLAETMNHHPEWSNVYNRVEIYLTTHDADGISEKDFALASQIDSLL</sequence>
<dbReference type="EMBL" id="JAFKCZ010000009">
    <property type="protein sequence ID" value="MBN7797749.1"/>
    <property type="molecule type" value="Genomic_DNA"/>
</dbReference>
<dbReference type="SUPFAM" id="SSF55248">
    <property type="entry name" value="PCD-like"/>
    <property type="match status" value="1"/>
</dbReference>
<gene>
    <name evidence="5" type="ORF">JYP50_14155</name>
</gene>
<dbReference type="HAMAP" id="MF_00434">
    <property type="entry name" value="Pterin_4_alpha"/>
    <property type="match status" value="1"/>
</dbReference>
<dbReference type="CDD" id="cd00914">
    <property type="entry name" value="PCD_DCoH_subfamily_b"/>
    <property type="match status" value="1"/>
</dbReference>
<keyword evidence="3 4" id="KW-0456">Lyase</keyword>
<dbReference type="NCBIfam" id="NF002017">
    <property type="entry name" value="PRK00823.1-2"/>
    <property type="match status" value="1"/>
</dbReference>
<evidence type="ECO:0000256" key="4">
    <source>
        <dbReference type="HAMAP-Rule" id="MF_00434"/>
    </source>
</evidence>
<name>A0A939DGF0_9GAMM</name>
<reference evidence="5" key="1">
    <citation type="submission" date="2021-02" db="EMBL/GenBank/DDBJ databases">
        <title>PHA producing bacteria isolated from coastal sediment in Guangdong, Shenzhen.</title>
        <authorList>
            <person name="Zheng W."/>
            <person name="Yu S."/>
            <person name="Huang Y."/>
        </authorList>
    </citation>
    <scope>NUCLEOTIDE SEQUENCE</scope>
    <source>
        <strain evidence="5">TN14-10</strain>
    </source>
</reference>
<protein>
    <recommendedName>
        <fullName evidence="4">Putative pterin-4-alpha-carbinolamine dehydratase</fullName>
        <shortName evidence="4">PHS</shortName>
        <ecNumber evidence="4">4.2.1.96</ecNumber>
    </recommendedName>
    <alternativeName>
        <fullName evidence="4">4-alpha-hydroxy-tetrahydropterin dehydratase</fullName>
    </alternativeName>
    <alternativeName>
        <fullName evidence="4">Pterin carbinolamine dehydratase</fullName>
        <shortName evidence="4">PCD</shortName>
    </alternativeName>
</protein>
<dbReference type="EC" id="4.2.1.96" evidence="4"/>
<dbReference type="PANTHER" id="PTHR12599">
    <property type="entry name" value="PTERIN-4-ALPHA-CARBINOLAMINE DEHYDRATASE"/>
    <property type="match status" value="1"/>
</dbReference>
<evidence type="ECO:0000256" key="1">
    <source>
        <dbReference type="ARBA" id="ARBA00001554"/>
    </source>
</evidence>
<organism evidence="5 6">
    <name type="scientific">Parahaliea mediterranea</name>
    <dbReference type="NCBI Taxonomy" id="651086"/>
    <lineage>
        <taxon>Bacteria</taxon>
        <taxon>Pseudomonadati</taxon>
        <taxon>Pseudomonadota</taxon>
        <taxon>Gammaproteobacteria</taxon>
        <taxon>Cellvibrionales</taxon>
        <taxon>Halieaceae</taxon>
        <taxon>Parahaliea</taxon>
    </lineage>
</organism>
<comment type="catalytic activity">
    <reaction evidence="1 4">
        <text>(4aS,6R)-4a-hydroxy-L-erythro-5,6,7,8-tetrahydrobiopterin = (6R)-L-erythro-6,7-dihydrobiopterin + H2O</text>
        <dbReference type="Rhea" id="RHEA:11920"/>
        <dbReference type="ChEBI" id="CHEBI:15377"/>
        <dbReference type="ChEBI" id="CHEBI:15642"/>
        <dbReference type="ChEBI" id="CHEBI:43120"/>
        <dbReference type="EC" id="4.2.1.96"/>
    </reaction>
</comment>
<dbReference type="Gene3D" id="3.30.1360.20">
    <property type="entry name" value="Transcriptional coactivator/pterin dehydratase"/>
    <property type="match status" value="1"/>
</dbReference>
<dbReference type="InterPro" id="IPR036428">
    <property type="entry name" value="PCD_sf"/>
</dbReference>
<dbReference type="InterPro" id="IPR001533">
    <property type="entry name" value="Pterin_deHydtase"/>
</dbReference>
<dbReference type="GO" id="GO:0008124">
    <property type="term" value="F:4-alpha-hydroxytetrahydrobiopterin dehydratase activity"/>
    <property type="evidence" value="ECO:0007669"/>
    <property type="project" value="UniProtKB-UniRule"/>
</dbReference>
<keyword evidence="6" id="KW-1185">Reference proteome</keyword>
<comment type="similarity">
    <text evidence="2 4">Belongs to the pterin-4-alpha-carbinolamine dehydratase family.</text>
</comment>
<dbReference type="Pfam" id="PF01329">
    <property type="entry name" value="Pterin_4a"/>
    <property type="match status" value="1"/>
</dbReference>
<dbReference type="Proteomes" id="UP000664303">
    <property type="component" value="Unassembled WGS sequence"/>
</dbReference>
<dbReference type="GO" id="GO:0006729">
    <property type="term" value="P:tetrahydrobiopterin biosynthetic process"/>
    <property type="evidence" value="ECO:0007669"/>
    <property type="project" value="InterPro"/>
</dbReference>
<evidence type="ECO:0000256" key="2">
    <source>
        <dbReference type="ARBA" id="ARBA00006472"/>
    </source>
</evidence>
<dbReference type="NCBIfam" id="NF002018">
    <property type="entry name" value="PRK00823.1-3"/>
    <property type="match status" value="1"/>
</dbReference>
<evidence type="ECO:0000313" key="5">
    <source>
        <dbReference type="EMBL" id="MBN7797749.1"/>
    </source>
</evidence>
<proteinExistence type="inferred from homology"/>
<evidence type="ECO:0000313" key="6">
    <source>
        <dbReference type="Proteomes" id="UP000664303"/>
    </source>
</evidence>
<dbReference type="PANTHER" id="PTHR12599:SF0">
    <property type="entry name" value="PTERIN-4-ALPHA-CARBINOLAMINE DEHYDRATASE"/>
    <property type="match status" value="1"/>
</dbReference>
<accession>A0A939DGF0</accession>
<evidence type="ECO:0000256" key="3">
    <source>
        <dbReference type="ARBA" id="ARBA00023239"/>
    </source>
</evidence>
<comment type="caution">
    <text evidence="5">The sequence shown here is derived from an EMBL/GenBank/DDBJ whole genome shotgun (WGS) entry which is preliminary data.</text>
</comment>
<dbReference type="AlphaFoldDB" id="A0A939DGF0"/>